<protein>
    <submittedName>
        <fullName evidence="12">HLA class II histocompatibility antigen, DRB1-11 beta chain-like</fullName>
    </submittedName>
</protein>
<dbReference type="InterPro" id="IPR014745">
    <property type="entry name" value="MHC_II_a/b_N"/>
</dbReference>
<dbReference type="InterPro" id="IPR050160">
    <property type="entry name" value="MHC/Immunoglobulin"/>
</dbReference>
<dbReference type="OMA" id="HEAHFLH"/>
<keyword evidence="6" id="KW-0472">Membrane</keyword>
<feature type="non-terminal residue" evidence="12">
    <location>
        <position position="1"/>
    </location>
</feature>
<dbReference type="GeneID" id="103059890"/>
<dbReference type="Proteomes" id="UP000695026">
    <property type="component" value="Unplaced"/>
</dbReference>
<evidence type="ECO:0000256" key="7">
    <source>
        <dbReference type="ARBA" id="ARBA00023157"/>
    </source>
</evidence>
<evidence type="ECO:0000313" key="11">
    <source>
        <dbReference type="Proteomes" id="UP000695026"/>
    </source>
</evidence>
<dbReference type="InterPro" id="IPR000353">
    <property type="entry name" value="MHC_II_b_N"/>
</dbReference>
<dbReference type="RefSeq" id="XP_025033345.1">
    <property type="nucleotide sequence ID" value="XM_025177577.1"/>
</dbReference>
<proteinExistence type="predicted"/>
<dbReference type="OrthoDB" id="9940220at2759"/>
<dbReference type="PANTHER" id="PTHR19944">
    <property type="entry name" value="MHC CLASS II-RELATED"/>
    <property type="match status" value="1"/>
</dbReference>
<evidence type="ECO:0000256" key="6">
    <source>
        <dbReference type="ARBA" id="ARBA00023136"/>
    </source>
</evidence>
<keyword evidence="11" id="KW-1185">Reference proteome</keyword>
<keyword evidence="2" id="KW-0812">Transmembrane</keyword>
<dbReference type="Gene3D" id="3.10.320.10">
    <property type="entry name" value="Class II Histocompatibility Antigen, M Beta Chain, Chain B, domain 1"/>
    <property type="match status" value="2"/>
</dbReference>
<name>A0A9F5J2U4_PYTBI</name>
<evidence type="ECO:0000256" key="8">
    <source>
        <dbReference type="ARBA" id="ARBA00023180"/>
    </source>
</evidence>
<dbReference type="PANTHER" id="PTHR19944:SF99">
    <property type="entry name" value="HLA CLASS II HISTOCOMPATIBILITY ANTIGEN, DRB1 BETA CHAIN"/>
    <property type="match status" value="1"/>
</dbReference>
<dbReference type="Pfam" id="PF00969">
    <property type="entry name" value="MHC_II_beta"/>
    <property type="match status" value="2"/>
</dbReference>
<organism evidence="11 12">
    <name type="scientific">Python bivittatus</name>
    <name type="common">Burmese python</name>
    <name type="synonym">Python molurus bivittatus</name>
    <dbReference type="NCBI Taxonomy" id="176946"/>
    <lineage>
        <taxon>Eukaryota</taxon>
        <taxon>Metazoa</taxon>
        <taxon>Chordata</taxon>
        <taxon>Craniata</taxon>
        <taxon>Vertebrata</taxon>
        <taxon>Euteleostomi</taxon>
        <taxon>Lepidosauria</taxon>
        <taxon>Squamata</taxon>
        <taxon>Bifurcata</taxon>
        <taxon>Unidentata</taxon>
        <taxon>Episquamata</taxon>
        <taxon>Toxicofera</taxon>
        <taxon>Serpentes</taxon>
        <taxon>Henophidia</taxon>
        <taxon>Pythonidae</taxon>
        <taxon>Python</taxon>
    </lineage>
</organism>
<dbReference type="GO" id="GO:0002504">
    <property type="term" value="P:antigen processing and presentation of peptide or polysaccharide antigen via MHC class II"/>
    <property type="evidence" value="ECO:0007669"/>
    <property type="project" value="UniProtKB-KW"/>
</dbReference>
<sequence>HFLYQRKSDCHFFNGTQRVRFLDRYFYDRQEYVRFDSDVGKVVAVTPLGQLSADYWDSPHDHHEAHFLHQTKSDCHFFNGTQRLRFLFRYFYDRQEFVRFDSDVGKVVAVTPLGQLSADYWNSRQDYLQDWRAAVDRCQHNYEVLQGAPVVGRRKLHHFR</sequence>
<dbReference type="SUPFAM" id="SSF54452">
    <property type="entry name" value="MHC antigen-recognition domain"/>
    <property type="match status" value="2"/>
</dbReference>
<feature type="domain" description="MHC class II beta chain N-terminal" evidence="10">
    <location>
        <begin position="8"/>
        <end position="68"/>
    </location>
</feature>
<evidence type="ECO:0000256" key="3">
    <source>
        <dbReference type="ARBA" id="ARBA00022859"/>
    </source>
</evidence>
<evidence type="ECO:0000256" key="9">
    <source>
        <dbReference type="ARBA" id="ARBA00023182"/>
    </source>
</evidence>
<dbReference type="GO" id="GO:0042613">
    <property type="term" value="C:MHC class II protein complex"/>
    <property type="evidence" value="ECO:0007669"/>
    <property type="project" value="UniProtKB-KW"/>
</dbReference>
<gene>
    <name evidence="12" type="primary">LOC103059890</name>
</gene>
<feature type="domain" description="MHC class II beta chain N-terminal" evidence="10">
    <location>
        <begin position="73"/>
        <end position="146"/>
    </location>
</feature>
<dbReference type="InterPro" id="IPR011162">
    <property type="entry name" value="MHC_I/II-like_Ag-recog"/>
</dbReference>
<dbReference type="FunFam" id="3.10.320.10:FF:000001">
    <property type="entry name" value="HLA class II histocompatibility antigen, DRB1-1 beta chain"/>
    <property type="match status" value="1"/>
</dbReference>
<accession>A0A9F5J2U4</accession>
<dbReference type="KEGG" id="pbi:103059890"/>
<keyword evidence="4" id="KW-1133">Transmembrane helix</keyword>
<keyword evidence="8" id="KW-0325">Glycoprotein</keyword>
<evidence type="ECO:0000259" key="10">
    <source>
        <dbReference type="SMART" id="SM00921"/>
    </source>
</evidence>
<dbReference type="SMART" id="SM00921">
    <property type="entry name" value="MHC_II_beta"/>
    <property type="match status" value="2"/>
</dbReference>
<comment type="subcellular location">
    <subcellularLocation>
        <location evidence="1">Membrane</location>
        <topology evidence="1">Single-pass type I membrane protein</topology>
    </subcellularLocation>
</comment>
<evidence type="ECO:0000256" key="2">
    <source>
        <dbReference type="ARBA" id="ARBA00022692"/>
    </source>
</evidence>
<evidence type="ECO:0000313" key="12">
    <source>
        <dbReference type="RefSeq" id="XP_025033345.1"/>
    </source>
</evidence>
<evidence type="ECO:0000256" key="4">
    <source>
        <dbReference type="ARBA" id="ARBA00022989"/>
    </source>
</evidence>
<keyword evidence="3" id="KW-0391">Immunity</keyword>
<evidence type="ECO:0000256" key="5">
    <source>
        <dbReference type="ARBA" id="ARBA00023130"/>
    </source>
</evidence>
<keyword evidence="9" id="KW-0491">MHC II</keyword>
<keyword evidence="7" id="KW-1015">Disulfide bond</keyword>
<dbReference type="AlphaFoldDB" id="A0A9F5J2U4"/>
<evidence type="ECO:0000256" key="1">
    <source>
        <dbReference type="ARBA" id="ARBA00004479"/>
    </source>
</evidence>
<dbReference type="GO" id="GO:0002250">
    <property type="term" value="P:adaptive immune response"/>
    <property type="evidence" value="ECO:0007669"/>
    <property type="project" value="UniProtKB-KW"/>
</dbReference>
<reference evidence="12" key="1">
    <citation type="submission" date="2025-08" db="UniProtKB">
        <authorList>
            <consortium name="RefSeq"/>
        </authorList>
    </citation>
    <scope>IDENTIFICATION</scope>
    <source>
        <tissue evidence="12">Liver</tissue>
    </source>
</reference>
<keyword evidence="5" id="KW-1064">Adaptive immunity</keyword>